<evidence type="ECO:0000313" key="1">
    <source>
        <dbReference type="EMBL" id="RJG17440.1"/>
    </source>
</evidence>
<proteinExistence type="predicted"/>
<comment type="caution">
    <text evidence="1">The sequence shown here is derived from an EMBL/GenBank/DDBJ whole genome shotgun (WGS) entry which is preliminary data.</text>
</comment>
<reference evidence="1 2" key="1">
    <citation type="submission" date="2018-09" db="EMBL/GenBank/DDBJ databases">
        <title>Alcanivorax profundi sp. nov., isolated from 1000 m-depth seawater of the Mariana Trench.</title>
        <authorList>
            <person name="Liu J."/>
        </authorList>
    </citation>
    <scope>NUCLEOTIDE SEQUENCE [LARGE SCALE GENOMIC DNA]</scope>
    <source>
        <strain evidence="1 2">MTEO17</strain>
    </source>
</reference>
<keyword evidence="2" id="KW-1185">Reference proteome</keyword>
<dbReference type="OrthoDB" id="9791827at2"/>
<accession>A0A418XXA3</accession>
<gene>
    <name evidence="1" type="ORF">D4A39_12045</name>
</gene>
<dbReference type="Proteomes" id="UP000283734">
    <property type="component" value="Unassembled WGS sequence"/>
</dbReference>
<sequence>MKIFLWRIAVNGFFWLRHPVLIAYFYRRTGCFPDIAFPRSINEKFLWRKLVDRNPAFITLSDKIACKAWVAKQVPELNISPVRWEGSSIDALPEELISRAGVLKANHGCGTNLLVEEGGISRAEIERVASDWLSYNHGYEHGEWAYSCVPRKYFWEDLIAGVSRDLDEVKIFTFGKEVKRIVHISGRFSEIRANAWEYDPNGELISSPEQATVAGQDHKLTLPAGIEEAVDIASLLGSHFDHVRVDLLFDGAHWWLGEITVYNQAGYMYIPSASDPDSSLSRSWDIRNAYFFNGQPKGFIASCYANVLNQFLLR</sequence>
<dbReference type="InterPro" id="IPR029465">
    <property type="entry name" value="ATPgrasp_TupA"/>
</dbReference>
<evidence type="ECO:0008006" key="3">
    <source>
        <dbReference type="Google" id="ProtNLM"/>
    </source>
</evidence>
<dbReference type="Pfam" id="PF14305">
    <property type="entry name" value="ATPgrasp_TupA"/>
    <property type="match status" value="1"/>
</dbReference>
<dbReference type="RefSeq" id="WP_119918200.1">
    <property type="nucleotide sequence ID" value="NZ_QYYA01000003.1"/>
</dbReference>
<name>A0A418XXA3_9GAMM</name>
<dbReference type="EMBL" id="QYYA01000003">
    <property type="protein sequence ID" value="RJG17440.1"/>
    <property type="molecule type" value="Genomic_DNA"/>
</dbReference>
<evidence type="ECO:0000313" key="2">
    <source>
        <dbReference type="Proteomes" id="UP000283734"/>
    </source>
</evidence>
<organism evidence="1 2">
    <name type="scientific">Alcanivorax profundi</name>
    <dbReference type="NCBI Taxonomy" id="2338368"/>
    <lineage>
        <taxon>Bacteria</taxon>
        <taxon>Pseudomonadati</taxon>
        <taxon>Pseudomonadota</taxon>
        <taxon>Gammaproteobacteria</taxon>
        <taxon>Oceanospirillales</taxon>
        <taxon>Alcanivoracaceae</taxon>
        <taxon>Alcanivorax</taxon>
    </lineage>
</organism>
<protein>
    <recommendedName>
        <fullName evidence="3">ATP-grasp domain-containing protein</fullName>
    </recommendedName>
</protein>
<dbReference type="AlphaFoldDB" id="A0A418XXA3"/>